<gene>
    <name evidence="2" type="ORF">QYF61_002151</name>
</gene>
<dbReference type="SUPFAM" id="SSF56672">
    <property type="entry name" value="DNA/RNA polymerases"/>
    <property type="match status" value="1"/>
</dbReference>
<evidence type="ECO:0000259" key="1">
    <source>
        <dbReference type="PROSITE" id="PS50878"/>
    </source>
</evidence>
<organism evidence="2 3">
    <name type="scientific">Mycteria americana</name>
    <name type="common">Wood stork</name>
    <dbReference type="NCBI Taxonomy" id="33587"/>
    <lineage>
        <taxon>Eukaryota</taxon>
        <taxon>Metazoa</taxon>
        <taxon>Chordata</taxon>
        <taxon>Craniata</taxon>
        <taxon>Vertebrata</taxon>
        <taxon>Euteleostomi</taxon>
        <taxon>Archelosauria</taxon>
        <taxon>Archosauria</taxon>
        <taxon>Dinosauria</taxon>
        <taxon>Saurischia</taxon>
        <taxon>Theropoda</taxon>
        <taxon>Coelurosauria</taxon>
        <taxon>Aves</taxon>
        <taxon>Neognathae</taxon>
        <taxon>Neoaves</taxon>
        <taxon>Aequornithes</taxon>
        <taxon>Ciconiiformes</taxon>
        <taxon>Ciconiidae</taxon>
        <taxon>Mycteria</taxon>
    </lineage>
</organism>
<accession>A0AAN7SI84</accession>
<evidence type="ECO:0000313" key="3">
    <source>
        <dbReference type="Proteomes" id="UP001333110"/>
    </source>
</evidence>
<dbReference type="CDD" id="cd01650">
    <property type="entry name" value="RT_nLTR_like"/>
    <property type="match status" value="1"/>
</dbReference>
<dbReference type="PANTHER" id="PTHR33332">
    <property type="entry name" value="REVERSE TRANSCRIPTASE DOMAIN-CONTAINING PROTEIN"/>
    <property type="match status" value="1"/>
</dbReference>
<protein>
    <recommendedName>
        <fullName evidence="1">Reverse transcriptase domain-containing protein</fullName>
    </recommendedName>
</protein>
<dbReference type="Pfam" id="PF00078">
    <property type="entry name" value="RVT_1"/>
    <property type="match status" value="1"/>
</dbReference>
<dbReference type="Proteomes" id="UP001333110">
    <property type="component" value="Unassembled WGS sequence"/>
</dbReference>
<sequence length="433" mass="49465">MLVKLKSKKEMHRQWKQGRVTWEEHRDIALLCRDGVRKAKAWLEMNLARDAKNNKKGFYRYVSQKRKVKENVPPLMNKNGDLVSTDEEKAEVLNNFFASVFSGNCSPHPSRVNGQHVGDQGGKASPTVREDQVHDHLRNLNIHKSMGPDEMHPGVLRELADVVAKPLSMIFEKSCQSGEVPGDWKKETLHPSLKKHMEDREVIRDSQHGFTKSISCLTNLMAFYEGVTTSVDKGKAMDVIYLDLCKAFDRVPHNILLSKLERYGFDGWTVWWIRNWSDGHIQRVAVNGLMSRWRSVTSGVPQGSVLGPVLFNIFISNILSEIEYTLSKFADDTKLSGVVDTPEGQDAIQRDLDKLEKWACVNLMRFNKAKCRILYLAWGNPQFQYRLGDDVIESSPVEKDLGVLMDEKLDMDEKLLTNCPNVSMHMVTVIVYF</sequence>
<feature type="domain" description="Reverse transcriptase" evidence="1">
    <location>
        <begin position="140"/>
        <end position="405"/>
    </location>
</feature>
<dbReference type="InterPro" id="IPR043502">
    <property type="entry name" value="DNA/RNA_pol_sf"/>
</dbReference>
<evidence type="ECO:0000313" key="2">
    <source>
        <dbReference type="EMBL" id="KAK4829113.1"/>
    </source>
</evidence>
<dbReference type="EMBL" id="JAUNZN010000001">
    <property type="protein sequence ID" value="KAK4829113.1"/>
    <property type="molecule type" value="Genomic_DNA"/>
</dbReference>
<proteinExistence type="predicted"/>
<keyword evidence="3" id="KW-1185">Reference proteome</keyword>
<dbReference type="InterPro" id="IPR000477">
    <property type="entry name" value="RT_dom"/>
</dbReference>
<comment type="caution">
    <text evidence="2">The sequence shown here is derived from an EMBL/GenBank/DDBJ whole genome shotgun (WGS) entry which is preliminary data.</text>
</comment>
<reference evidence="2 3" key="1">
    <citation type="journal article" date="2023" name="J. Hered.">
        <title>Chromosome-level genome of the wood stork (Mycteria americana) provides insight into avian chromosome evolution.</title>
        <authorList>
            <person name="Flamio R. Jr."/>
            <person name="Ramstad K.M."/>
        </authorList>
    </citation>
    <scope>NUCLEOTIDE SEQUENCE [LARGE SCALE GENOMIC DNA]</scope>
    <source>
        <strain evidence="2">JAX WOST 10</strain>
    </source>
</reference>
<name>A0AAN7SI84_MYCAM</name>
<dbReference type="AlphaFoldDB" id="A0AAN7SI84"/>
<dbReference type="PROSITE" id="PS50878">
    <property type="entry name" value="RT_POL"/>
    <property type="match status" value="1"/>
</dbReference>